<dbReference type="EMBL" id="CP010827">
    <property type="protein sequence ID" value="AJI79164.1"/>
    <property type="molecule type" value="Genomic_DNA"/>
</dbReference>
<proteinExistence type="predicted"/>
<dbReference type="OrthoDB" id="1253990at2"/>
<dbReference type="AlphaFoldDB" id="A0A0B6F1W1"/>
<organism evidence="2 3">
    <name type="scientific">Corynebacterium singulare</name>
    <dbReference type="NCBI Taxonomy" id="161899"/>
    <lineage>
        <taxon>Bacteria</taxon>
        <taxon>Bacillati</taxon>
        <taxon>Actinomycetota</taxon>
        <taxon>Actinomycetes</taxon>
        <taxon>Mycobacteriales</taxon>
        <taxon>Corynebacteriaceae</taxon>
        <taxon>Corynebacterium</taxon>
    </lineage>
</organism>
<sequence length="158" mass="16141">MSLAAQLVAALRDRGETVAFCESLTAGLAAATVASVPGASAVLRGGLVTYATEVKAHFLGTSVQHLEKQGVVSAETAIEMARAACEETSADWGISLTGVAGPDLQEGKPAGTVFVGMCRKGGAKRGVLFELENAGRNVVREAAVNAALSLLLSTIQEK</sequence>
<dbReference type="Gene3D" id="3.90.950.20">
    <property type="entry name" value="CinA-like"/>
    <property type="match status" value="1"/>
</dbReference>
<evidence type="ECO:0000313" key="3">
    <source>
        <dbReference type="Proteomes" id="UP000031890"/>
    </source>
</evidence>
<protein>
    <submittedName>
        <fullName evidence="2">Competence/damage-inducible protein CinA-like protein</fullName>
    </submittedName>
</protein>
<dbReference type="Pfam" id="PF02464">
    <property type="entry name" value="CinA"/>
    <property type="match status" value="1"/>
</dbReference>
<feature type="domain" description="CinA C-terminal" evidence="1">
    <location>
        <begin position="2"/>
        <end position="154"/>
    </location>
</feature>
<dbReference type="HOGENOM" id="CLU_030805_1_0_11"/>
<dbReference type="NCBIfam" id="TIGR00199">
    <property type="entry name" value="PncC_domain"/>
    <property type="match status" value="1"/>
</dbReference>
<accession>A0A0B6F1W1</accession>
<dbReference type="RefSeq" id="WP_042531265.1">
    <property type="nucleotide sequence ID" value="NZ_CP010827.1"/>
</dbReference>
<name>A0A0B6F1W1_9CORY</name>
<evidence type="ECO:0000259" key="1">
    <source>
        <dbReference type="Pfam" id="PF02464"/>
    </source>
</evidence>
<dbReference type="InterPro" id="IPR008136">
    <property type="entry name" value="CinA_C"/>
</dbReference>
<gene>
    <name evidence="2" type="primary">cinA</name>
    <name evidence="2" type="ORF">CSING_08225</name>
</gene>
<reference evidence="2 3" key="1">
    <citation type="journal article" date="2015" name="Genome Announc.">
        <title>Complete Genome Sequence and Annotation of Corynebacterium singulare DSM 44357, Isolated from a Human Semen Specimen.</title>
        <authorList>
            <person name="Merten M."/>
            <person name="Brinkrolf K."/>
            <person name="Albersmeier A."/>
            <person name="Kutter Y."/>
            <person name="Ruckert C."/>
            <person name="Tauch A."/>
        </authorList>
    </citation>
    <scope>NUCLEOTIDE SEQUENCE [LARGE SCALE GENOMIC DNA]</scope>
    <source>
        <strain evidence="2">IBS B52218</strain>
    </source>
</reference>
<dbReference type="KEGG" id="csx:CSING_08225"/>
<dbReference type="STRING" id="161899.CSING_08225"/>
<evidence type="ECO:0000313" key="2">
    <source>
        <dbReference type="EMBL" id="AJI79164.1"/>
    </source>
</evidence>
<dbReference type="SUPFAM" id="SSF142433">
    <property type="entry name" value="CinA-like"/>
    <property type="match status" value="1"/>
</dbReference>
<dbReference type="InterPro" id="IPR036653">
    <property type="entry name" value="CinA-like_C"/>
</dbReference>
<dbReference type="Proteomes" id="UP000031890">
    <property type="component" value="Chromosome"/>
</dbReference>